<dbReference type="GO" id="GO:0016787">
    <property type="term" value="F:hydrolase activity"/>
    <property type="evidence" value="ECO:0007669"/>
    <property type="project" value="UniProtKB-KW"/>
</dbReference>
<evidence type="ECO:0000313" key="6">
    <source>
        <dbReference type="Proteomes" id="UP001501480"/>
    </source>
</evidence>
<dbReference type="InterPro" id="IPR013595">
    <property type="entry name" value="Pept_S33_TAP-like_C"/>
</dbReference>
<sequence length="515" mass="54664">MSRRTTVLLAVGAALAVVIAAVVVVLVTRDVGSDAPEPLVEGAPAGLEEFYAQDVSWEDCGSGDDQCAGFEAPVDYEDPDGETVELRMRRVRSTGDGDRVLFVNPGGPGGSAQDYARTLAADLPRTVRDLYDVVGVDPRGVGESTPIDCLDDADFDEYVAGPVDPDEDDTALIEELRGETRTFGEGCRERSGLLAQHVSTLEAARDMDIARALLGQEQMDWFGASYGTQLGATYATEFPERVGRMVLDGAVDPAEDGVESSLSQAGGFQRAVEAYVADCVQDADCPLGTDADAAVDRLATFMDDLADRPLPTNQEGRELTQGNAFYGVAVTLYDQQTWPFLTQGLEAGLSGDGSVLLFLSDAYFSRQPDGSYDGNIGEVISVVSCLDQAERLDIEDTIELLPRFEEASSIFGRTMGWGAISCTDIGLESINPQVEIDATGAAPIVVIGTTGDPATPYENSQDLVDQLGEGVGVLLTREGEGHTAYSSGNQCIRDAVDAYLVDGTVPDDGTVCPQE</sequence>
<dbReference type="InterPro" id="IPR029058">
    <property type="entry name" value="AB_hydrolase_fold"/>
</dbReference>
<keyword evidence="2" id="KW-0732">Signal</keyword>
<evidence type="ECO:0000256" key="2">
    <source>
        <dbReference type="ARBA" id="ARBA00022729"/>
    </source>
</evidence>
<dbReference type="Pfam" id="PF08386">
    <property type="entry name" value="Abhydrolase_4"/>
    <property type="match status" value="1"/>
</dbReference>
<protein>
    <submittedName>
        <fullName evidence="5">Alpha/beta hydrolase</fullName>
    </submittedName>
</protein>
<comment type="caution">
    <text evidence="5">The sequence shown here is derived from an EMBL/GenBank/DDBJ whole genome shotgun (WGS) entry which is preliminary data.</text>
</comment>
<evidence type="ECO:0000313" key="5">
    <source>
        <dbReference type="EMBL" id="GAA2081542.1"/>
    </source>
</evidence>
<dbReference type="Gene3D" id="3.40.50.1820">
    <property type="entry name" value="alpha/beta hydrolase"/>
    <property type="match status" value="1"/>
</dbReference>
<evidence type="ECO:0000256" key="3">
    <source>
        <dbReference type="ARBA" id="ARBA00022801"/>
    </source>
</evidence>
<organism evidence="5 6">
    <name type="scientific">Aeromicrobium halocynthiae</name>
    <dbReference type="NCBI Taxonomy" id="560557"/>
    <lineage>
        <taxon>Bacteria</taxon>
        <taxon>Bacillati</taxon>
        <taxon>Actinomycetota</taxon>
        <taxon>Actinomycetes</taxon>
        <taxon>Propionibacteriales</taxon>
        <taxon>Nocardioidaceae</taxon>
        <taxon>Aeromicrobium</taxon>
    </lineage>
</organism>
<dbReference type="InterPro" id="IPR051601">
    <property type="entry name" value="Serine_prot/Carboxylest_S33"/>
</dbReference>
<dbReference type="SUPFAM" id="SSF53474">
    <property type="entry name" value="alpha/beta-Hydrolases"/>
    <property type="match status" value="1"/>
</dbReference>
<name>A0ABN2W2Q4_9ACTN</name>
<evidence type="ECO:0000256" key="1">
    <source>
        <dbReference type="ARBA" id="ARBA00010088"/>
    </source>
</evidence>
<dbReference type="RefSeq" id="WP_344328536.1">
    <property type="nucleotide sequence ID" value="NZ_BAAAPY010000008.1"/>
</dbReference>
<dbReference type="PANTHER" id="PTHR43248">
    <property type="entry name" value="2-SUCCINYL-6-HYDROXY-2,4-CYCLOHEXADIENE-1-CARBOXYLATE SYNTHASE"/>
    <property type="match status" value="1"/>
</dbReference>
<evidence type="ECO:0000259" key="4">
    <source>
        <dbReference type="Pfam" id="PF08386"/>
    </source>
</evidence>
<gene>
    <name evidence="5" type="ORF">GCM10009821_22750</name>
</gene>
<accession>A0ABN2W2Q4</accession>
<dbReference type="PANTHER" id="PTHR43248:SF29">
    <property type="entry name" value="TRIPEPTIDYL AMINOPEPTIDASE"/>
    <property type="match status" value="1"/>
</dbReference>
<keyword evidence="6" id="KW-1185">Reference proteome</keyword>
<reference evidence="5 6" key="1">
    <citation type="journal article" date="2019" name="Int. J. Syst. Evol. Microbiol.">
        <title>The Global Catalogue of Microorganisms (GCM) 10K type strain sequencing project: providing services to taxonomists for standard genome sequencing and annotation.</title>
        <authorList>
            <consortium name="The Broad Institute Genomics Platform"/>
            <consortium name="The Broad Institute Genome Sequencing Center for Infectious Disease"/>
            <person name="Wu L."/>
            <person name="Ma J."/>
        </authorList>
    </citation>
    <scope>NUCLEOTIDE SEQUENCE [LARGE SCALE GENOMIC DNA]</scope>
    <source>
        <strain evidence="5 6">JCM 15749</strain>
    </source>
</reference>
<comment type="similarity">
    <text evidence="1">Belongs to the peptidase S33 family.</text>
</comment>
<feature type="domain" description="Peptidase S33 tripeptidyl aminopeptidase-like C-terminal" evidence="4">
    <location>
        <begin position="409"/>
        <end position="512"/>
    </location>
</feature>
<dbReference type="Proteomes" id="UP001501480">
    <property type="component" value="Unassembled WGS sequence"/>
</dbReference>
<keyword evidence="3 5" id="KW-0378">Hydrolase</keyword>
<dbReference type="EMBL" id="BAAAPY010000008">
    <property type="protein sequence ID" value="GAA2081542.1"/>
    <property type="molecule type" value="Genomic_DNA"/>
</dbReference>
<proteinExistence type="inferred from homology"/>